<evidence type="ECO:0000256" key="7">
    <source>
        <dbReference type="ARBA" id="ARBA00022786"/>
    </source>
</evidence>
<evidence type="ECO:0000256" key="8">
    <source>
        <dbReference type="ARBA" id="ARBA00022833"/>
    </source>
</evidence>
<dbReference type="Pfam" id="PF12678">
    <property type="entry name" value="zf-rbx1"/>
    <property type="match status" value="1"/>
</dbReference>
<evidence type="ECO:0000256" key="4">
    <source>
        <dbReference type="ARBA" id="ARBA00022679"/>
    </source>
</evidence>
<dbReference type="GO" id="GO:0055046">
    <property type="term" value="P:microgametogenesis"/>
    <property type="evidence" value="ECO:0007669"/>
    <property type="project" value="EnsemblPlants"/>
</dbReference>
<sequence length="415" mass="45934">MEDFVTPLKSDQMMLKPVCSFNEEEEEEEKEDCSICFEPFTSDDPSARCPEVVVDGGGDVFIVTSCKHEYHLQCILEWSQRSKECPICWRLLVLKDSSSQELLAAVGIERASRSRRGSSNTPIVRQNSFEDIESDHVGSYAVDSEFDDNIMQHLAASAMGRTHHFRRRQNRRSDVDRDIYLGFASPSNGSEFEHAYTNSPVRSQNLGNLVSHEANSAASVMAFGRSNQPTSTVLLSSLHTASNISDNRYDPPRPSIFAAETPPTSPQRSRPSDLLSLSESFKSRFSAASSRYKESISKSTRGIKEKLLSRNNSVKELSKEVQREVTAGISGVARLMERLDPTSKRAGPSAGSVTSDTLRTSESLRNRKVMQDSLTSHSSSSNSAKIAQTTSSNASVFRPSNLSSNPRHTHVQDVL</sequence>
<dbReference type="SUPFAM" id="SSF57850">
    <property type="entry name" value="RING/U-box"/>
    <property type="match status" value="1"/>
</dbReference>
<feature type="region of interest" description="Disordered" evidence="10">
    <location>
        <begin position="341"/>
        <end position="415"/>
    </location>
</feature>
<keyword evidence="8" id="KW-0862">Zinc</keyword>
<gene>
    <name evidence="12" type="ORF">C5167_014253</name>
</gene>
<evidence type="ECO:0000313" key="12">
    <source>
        <dbReference type="EMBL" id="RZC55402.1"/>
    </source>
</evidence>
<evidence type="ECO:0000256" key="6">
    <source>
        <dbReference type="ARBA" id="ARBA00022771"/>
    </source>
</evidence>
<dbReference type="Gene3D" id="3.30.40.10">
    <property type="entry name" value="Zinc/RING finger domain, C3HC4 (zinc finger)"/>
    <property type="match status" value="1"/>
</dbReference>
<protein>
    <recommendedName>
        <fullName evidence="3">RING-type E3 ubiquitin transferase</fullName>
        <ecNumber evidence="3">2.3.2.27</ecNumber>
    </recommendedName>
</protein>
<dbReference type="InterPro" id="IPR013083">
    <property type="entry name" value="Znf_RING/FYVE/PHD"/>
</dbReference>
<dbReference type="PANTHER" id="PTHR46463:SF16">
    <property type="entry name" value="E3 UBIQUITIN-PROTEIN LIGASE RHF1A"/>
    <property type="match status" value="1"/>
</dbReference>
<evidence type="ECO:0000256" key="9">
    <source>
        <dbReference type="PROSITE-ProRule" id="PRU00175"/>
    </source>
</evidence>
<dbReference type="GO" id="GO:0010498">
    <property type="term" value="P:proteasomal protein catabolic process"/>
    <property type="evidence" value="ECO:0007669"/>
    <property type="project" value="EnsemblPlants"/>
</dbReference>
<reference evidence="12 13" key="1">
    <citation type="journal article" date="2018" name="Science">
        <title>The opium poppy genome and morphinan production.</title>
        <authorList>
            <person name="Guo L."/>
            <person name="Winzer T."/>
            <person name="Yang X."/>
            <person name="Li Y."/>
            <person name="Ning Z."/>
            <person name="He Z."/>
            <person name="Teodor R."/>
            <person name="Lu Y."/>
            <person name="Bowser T.A."/>
            <person name="Graham I.A."/>
            <person name="Ye K."/>
        </authorList>
    </citation>
    <scope>NUCLEOTIDE SEQUENCE [LARGE SCALE GENOMIC DNA]</scope>
    <source>
        <strain evidence="13">cv. HN1</strain>
        <tissue evidence="12">Leaves</tissue>
    </source>
</reference>
<dbReference type="EMBL" id="CM010717">
    <property type="protein sequence ID" value="RZC55402.1"/>
    <property type="molecule type" value="Genomic_DNA"/>
</dbReference>
<keyword evidence="5" id="KW-0479">Metal-binding</keyword>
<dbReference type="InterPro" id="IPR001841">
    <property type="entry name" value="Znf_RING"/>
</dbReference>
<name>A0A4Y7J5R4_PAPSO</name>
<feature type="region of interest" description="Disordered" evidence="10">
    <location>
        <begin position="243"/>
        <end position="275"/>
    </location>
</feature>
<feature type="compositionally biased region" description="Low complexity" evidence="10">
    <location>
        <begin position="373"/>
        <end position="383"/>
    </location>
</feature>
<feature type="compositionally biased region" description="Polar residues" evidence="10">
    <location>
        <begin position="384"/>
        <end position="406"/>
    </location>
</feature>
<feature type="domain" description="RING-type" evidence="11">
    <location>
        <begin position="33"/>
        <end position="88"/>
    </location>
</feature>
<keyword evidence="13" id="KW-1185">Reference proteome</keyword>
<dbReference type="STRING" id="3469.A0A4Y7J5R4"/>
<comment type="pathway">
    <text evidence="2">Protein modification; protein ubiquitination.</text>
</comment>
<dbReference type="GO" id="GO:0061630">
    <property type="term" value="F:ubiquitin protein ligase activity"/>
    <property type="evidence" value="ECO:0007669"/>
    <property type="project" value="UniProtKB-EC"/>
</dbReference>
<evidence type="ECO:0000313" key="13">
    <source>
        <dbReference type="Proteomes" id="UP000316621"/>
    </source>
</evidence>
<evidence type="ECO:0000256" key="10">
    <source>
        <dbReference type="SAM" id="MobiDB-lite"/>
    </source>
</evidence>
<evidence type="ECO:0000256" key="2">
    <source>
        <dbReference type="ARBA" id="ARBA00004906"/>
    </source>
</evidence>
<dbReference type="Gramene" id="RZC55402">
    <property type="protein sequence ID" value="RZC55402"/>
    <property type="gene ID" value="C5167_014253"/>
</dbReference>
<dbReference type="OMA" id="CLEPFNC"/>
<proteinExistence type="predicted"/>
<comment type="catalytic activity">
    <reaction evidence="1">
        <text>S-ubiquitinyl-[E2 ubiquitin-conjugating enzyme]-L-cysteine + [acceptor protein]-L-lysine = [E2 ubiquitin-conjugating enzyme]-L-cysteine + N(6)-ubiquitinyl-[acceptor protein]-L-lysine.</text>
        <dbReference type="EC" id="2.3.2.27"/>
    </reaction>
</comment>
<dbReference type="GO" id="GO:0008270">
    <property type="term" value="F:zinc ion binding"/>
    <property type="evidence" value="ECO:0007669"/>
    <property type="project" value="UniProtKB-KW"/>
</dbReference>
<evidence type="ECO:0000259" key="11">
    <source>
        <dbReference type="PROSITE" id="PS50089"/>
    </source>
</evidence>
<keyword evidence="6 9" id="KW-0863">Zinc-finger</keyword>
<organism evidence="12 13">
    <name type="scientific">Papaver somniferum</name>
    <name type="common">Opium poppy</name>
    <dbReference type="NCBI Taxonomy" id="3469"/>
    <lineage>
        <taxon>Eukaryota</taxon>
        <taxon>Viridiplantae</taxon>
        <taxon>Streptophyta</taxon>
        <taxon>Embryophyta</taxon>
        <taxon>Tracheophyta</taxon>
        <taxon>Spermatophyta</taxon>
        <taxon>Magnoliopsida</taxon>
        <taxon>Ranunculales</taxon>
        <taxon>Papaveraceae</taxon>
        <taxon>Papaveroideae</taxon>
        <taxon>Papaver</taxon>
    </lineage>
</organism>
<dbReference type="Proteomes" id="UP000316621">
    <property type="component" value="Chromosome 3"/>
</dbReference>
<dbReference type="GO" id="GO:0051726">
    <property type="term" value="P:regulation of cell cycle"/>
    <property type="evidence" value="ECO:0007669"/>
    <property type="project" value="EnsemblPlants"/>
</dbReference>
<keyword evidence="7" id="KW-0833">Ubl conjugation pathway</keyword>
<dbReference type="AlphaFoldDB" id="A0A4Y7J5R4"/>
<dbReference type="PROSITE" id="PS50089">
    <property type="entry name" value="ZF_RING_2"/>
    <property type="match status" value="1"/>
</dbReference>
<dbReference type="PANTHER" id="PTHR46463">
    <property type="entry name" value="ZINC FINGER, RING/FYVE/PHD-TYPE"/>
    <property type="match status" value="1"/>
</dbReference>
<dbReference type="GO" id="GO:0009561">
    <property type="term" value="P:megagametogenesis"/>
    <property type="evidence" value="ECO:0007669"/>
    <property type="project" value="EnsemblPlants"/>
</dbReference>
<keyword evidence="4" id="KW-0808">Transferase</keyword>
<dbReference type="EC" id="2.3.2.27" evidence="3"/>
<evidence type="ECO:0000256" key="1">
    <source>
        <dbReference type="ARBA" id="ARBA00000900"/>
    </source>
</evidence>
<accession>A0A4Y7J5R4</accession>
<dbReference type="SMART" id="SM00184">
    <property type="entry name" value="RING"/>
    <property type="match status" value="1"/>
</dbReference>
<dbReference type="InterPro" id="IPR024766">
    <property type="entry name" value="Znf_RING_H2"/>
</dbReference>
<dbReference type="GO" id="GO:0016567">
    <property type="term" value="P:protein ubiquitination"/>
    <property type="evidence" value="ECO:0007669"/>
    <property type="project" value="EnsemblPlants"/>
</dbReference>
<evidence type="ECO:0000256" key="3">
    <source>
        <dbReference type="ARBA" id="ARBA00012483"/>
    </source>
</evidence>
<evidence type="ECO:0000256" key="5">
    <source>
        <dbReference type="ARBA" id="ARBA00022723"/>
    </source>
</evidence>
<feature type="compositionally biased region" description="Polar residues" evidence="10">
    <location>
        <begin position="351"/>
        <end position="363"/>
    </location>
</feature>